<dbReference type="VEuPathDB" id="FungiDB:MAN_02033"/>
<dbReference type="GO" id="GO:0051213">
    <property type="term" value="F:dioxygenase activity"/>
    <property type="evidence" value="ECO:0007669"/>
    <property type="project" value="UniProtKB-KW"/>
</dbReference>
<dbReference type="InterPro" id="IPR026992">
    <property type="entry name" value="DIOX_N"/>
</dbReference>
<evidence type="ECO:0000313" key="7">
    <source>
        <dbReference type="Proteomes" id="UP000031186"/>
    </source>
</evidence>
<accession>A0A0B4GMU0</accession>
<dbReference type="GO" id="GO:0044283">
    <property type="term" value="P:small molecule biosynthetic process"/>
    <property type="evidence" value="ECO:0007669"/>
    <property type="project" value="UniProtKB-ARBA"/>
</dbReference>
<comment type="caution">
    <text evidence="6">The sequence shown here is derived from an EMBL/GenBank/DDBJ whole genome shotgun (WGS) entry which is preliminary data.</text>
</comment>
<comment type="similarity">
    <text evidence="1 3">Belongs to the iron/ascorbate-dependent oxidoreductase family.</text>
</comment>
<evidence type="ECO:0000313" key="6">
    <source>
        <dbReference type="EMBL" id="KID69519.1"/>
    </source>
</evidence>
<dbReference type="SUPFAM" id="SSF51197">
    <property type="entry name" value="Clavaminate synthase-like"/>
    <property type="match status" value="1"/>
</dbReference>
<keyword evidence="3" id="KW-0408">Iron</keyword>
<proteinExistence type="inferred from homology"/>
<dbReference type="HOGENOM" id="CLU_010119_6_1_1"/>
<protein>
    <submittedName>
        <fullName evidence="6">Oxoglutarate/iron-dependent oxygenase</fullName>
    </submittedName>
</protein>
<sequence length="330" mass="36945">MATPTTIDFSLYLKGTDQGKRQVAKAFVSNLKRDGFAKLQNHGVPPEVVSQIWDWGRLFFNLPEDKKKEVLHVPGPSLQRGWSMVGSEITSNLQSQEKGASKDEDKLDQKEHFDCGPHDDKEYPNRWPDLPGFKKFMEQYYGICQQKALEILAMVELGLEAEPDLLTNLCRPATSELRIVHYAPIKPAASVPPMYKRAWPHSDLGVLTLLFQGGGVDGLEFEDRSHLGSYKSVTFEHPDDLLVNVSDTLARWTNDVLPAGVHQVSLPTATNESEIPERFSSAFFLKARRSVLVSALPAFVSPDNPAKYQEVTALEYQTAMTKKLGESKKT</sequence>
<evidence type="ECO:0000259" key="5">
    <source>
        <dbReference type="PROSITE" id="PS51471"/>
    </source>
</evidence>
<feature type="compositionally biased region" description="Basic and acidic residues" evidence="4">
    <location>
        <begin position="99"/>
        <end position="121"/>
    </location>
</feature>
<dbReference type="InterPro" id="IPR027443">
    <property type="entry name" value="IPNS-like_sf"/>
</dbReference>
<dbReference type="GO" id="GO:0046872">
    <property type="term" value="F:metal ion binding"/>
    <property type="evidence" value="ECO:0007669"/>
    <property type="project" value="UniProtKB-KW"/>
</dbReference>
<feature type="domain" description="Fe2OG dioxygenase" evidence="5">
    <location>
        <begin position="172"/>
        <end position="287"/>
    </location>
</feature>
<feature type="non-terminal residue" evidence="6">
    <location>
        <position position="1"/>
    </location>
</feature>
<keyword evidence="3" id="KW-0560">Oxidoreductase</keyword>
<keyword evidence="3" id="KW-0479">Metal-binding</keyword>
<dbReference type="Gene3D" id="2.60.120.330">
    <property type="entry name" value="B-lactam Antibiotic, Isopenicillin N Synthase, Chain"/>
    <property type="match status" value="1"/>
</dbReference>
<keyword evidence="7" id="KW-1185">Reference proteome</keyword>
<dbReference type="PROSITE" id="PS51471">
    <property type="entry name" value="FE2OG_OXY"/>
    <property type="match status" value="1"/>
</dbReference>
<dbReference type="InterPro" id="IPR050231">
    <property type="entry name" value="Iron_ascorbate_oxido_reductase"/>
</dbReference>
<dbReference type="Pfam" id="PF03171">
    <property type="entry name" value="2OG-FeII_Oxy"/>
    <property type="match status" value="1"/>
</dbReference>
<keyword evidence="2" id="KW-0223">Dioxygenase</keyword>
<evidence type="ECO:0000256" key="4">
    <source>
        <dbReference type="SAM" id="MobiDB-lite"/>
    </source>
</evidence>
<gene>
    <name evidence="6" type="ORF">MAN_02033</name>
</gene>
<name>A0A0B4GMU0_METAF</name>
<dbReference type="InterPro" id="IPR044861">
    <property type="entry name" value="IPNS-like_FE2OG_OXY"/>
</dbReference>
<dbReference type="AlphaFoldDB" id="A0A0B4GMU0"/>
<evidence type="ECO:0000256" key="3">
    <source>
        <dbReference type="RuleBase" id="RU003682"/>
    </source>
</evidence>
<dbReference type="InterPro" id="IPR005123">
    <property type="entry name" value="Oxoglu/Fe-dep_dioxygenase_dom"/>
</dbReference>
<dbReference type="Pfam" id="PF14226">
    <property type="entry name" value="DIOX_N"/>
    <property type="match status" value="1"/>
</dbReference>
<evidence type="ECO:0000256" key="1">
    <source>
        <dbReference type="ARBA" id="ARBA00008056"/>
    </source>
</evidence>
<reference evidence="6 7" key="1">
    <citation type="journal article" date="2014" name="Proc. Natl. Acad. Sci. U.S.A.">
        <title>Trajectory and genomic determinants of fungal-pathogen speciation and host adaptation.</title>
        <authorList>
            <person name="Hu X."/>
            <person name="Xiao G."/>
            <person name="Zheng P."/>
            <person name="Shang Y."/>
            <person name="Su Y."/>
            <person name="Zhang X."/>
            <person name="Liu X."/>
            <person name="Zhan S."/>
            <person name="St Leger R.J."/>
            <person name="Wang C."/>
        </authorList>
    </citation>
    <scope>NUCLEOTIDE SEQUENCE [LARGE SCALE GENOMIC DNA]</scope>
    <source>
        <strain evidence="6 7">ARSEF 549</strain>
    </source>
</reference>
<dbReference type="PANTHER" id="PTHR47990">
    <property type="entry name" value="2-OXOGLUTARATE (2OG) AND FE(II)-DEPENDENT OXYGENASE SUPERFAMILY PROTEIN-RELATED"/>
    <property type="match status" value="1"/>
</dbReference>
<feature type="region of interest" description="Disordered" evidence="4">
    <location>
        <begin position="92"/>
        <end position="121"/>
    </location>
</feature>
<organism evidence="6 7">
    <name type="scientific">Metarhizium anisopliae (strain ARSEF 549)</name>
    <dbReference type="NCBI Taxonomy" id="3151832"/>
    <lineage>
        <taxon>Eukaryota</taxon>
        <taxon>Fungi</taxon>
        <taxon>Dikarya</taxon>
        <taxon>Ascomycota</taxon>
        <taxon>Pezizomycotina</taxon>
        <taxon>Sordariomycetes</taxon>
        <taxon>Hypocreomycetidae</taxon>
        <taxon>Hypocreales</taxon>
        <taxon>Clavicipitaceae</taxon>
        <taxon>Metarhizium</taxon>
    </lineage>
</organism>
<dbReference type="EMBL" id="AZNF01000002">
    <property type="protein sequence ID" value="KID69519.1"/>
    <property type="molecule type" value="Genomic_DNA"/>
</dbReference>
<evidence type="ECO:0000256" key="2">
    <source>
        <dbReference type="ARBA" id="ARBA00022964"/>
    </source>
</evidence>
<dbReference type="Proteomes" id="UP000031186">
    <property type="component" value="Unassembled WGS sequence"/>
</dbReference>